<proteinExistence type="predicted"/>
<evidence type="ECO:0000313" key="3">
    <source>
        <dbReference type="Proteomes" id="UP000184342"/>
    </source>
</evidence>
<accession>A0A1M6GUW4</accession>
<dbReference type="OrthoDB" id="9799278at2"/>
<dbReference type="InterPro" id="IPR007345">
    <property type="entry name" value="Polysacch_pyruvyl_Trfase"/>
</dbReference>
<evidence type="ECO:0000313" key="2">
    <source>
        <dbReference type="EMBL" id="SHJ13721.1"/>
    </source>
</evidence>
<evidence type="ECO:0000259" key="1">
    <source>
        <dbReference type="Pfam" id="PF04230"/>
    </source>
</evidence>
<sequence>MKNIGIITFHRALNYGSALQAYALNKYLNNQGYRAETIDFQTKAQKNLYSLMECSHSVMGKARNLHTMLFLPAVLVRRRRFDRFIEENVKHSKKRYHTSSELYRIGKKFDYYICGSDQIWNPYCTDFDEAYMLPFVEDKSRCISYAPSIGTSQIEEKYHFLFRDNLKGFKAQSTREEAGAHILEEITGTRPAVLPDPVFLLSRREWKKIIPARKIKKPYIFCYFIGNVAGMRSFAINMRKKTGMPLVVINKNLRDLLYWNKKMYDAGPKEFLSLLYYADFICTDSFHAAAFSAIFNKQFWIFVDKDKAFSSKSRIYNIANKLGLENRVLTECSRNIRVDEPIDFKLCNERIELEREKGKKYLADALGD</sequence>
<feature type="domain" description="Polysaccharide pyruvyl transferase" evidence="1">
    <location>
        <begin position="14"/>
        <end position="302"/>
    </location>
</feature>
<dbReference type="AlphaFoldDB" id="A0A1M6GUW4"/>
<dbReference type="Proteomes" id="UP000184342">
    <property type="component" value="Unassembled WGS sequence"/>
</dbReference>
<dbReference type="GO" id="GO:0016740">
    <property type="term" value="F:transferase activity"/>
    <property type="evidence" value="ECO:0007669"/>
    <property type="project" value="UniProtKB-KW"/>
</dbReference>
<dbReference type="STRING" id="1122934.SAMN02745691_01398"/>
<name>A0A1M6GUW4_9FIRM</name>
<organism evidence="2 3">
    <name type="scientific">Parasporobacterium paucivorans DSM 15970</name>
    <dbReference type="NCBI Taxonomy" id="1122934"/>
    <lineage>
        <taxon>Bacteria</taxon>
        <taxon>Bacillati</taxon>
        <taxon>Bacillota</taxon>
        <taxon>Clostridia</taxon>
        <taxon>Lachnospirales</taxon>
        <taxon>Lachnospiraceae</taxon>
        <taxon>Parasporobacterium</taxon>
    </lineage>
</organism>
<keyword evidence="2" id="KW-0808">Transferase</keyword>
<protein>
    <submittedName>
        <fullName evidence="2">Polysaccharide pyruvyl transferase</fullName>
    </submittedName>
</protein>
<keyword evidence="3" id="KW-1185">Reference proteome</keyword>
<dbReference type="EMBL" id="FQYT01000013">
    <property type="protein sequence ID" value="SHJ13721.1"/>
    <property type="molecule type" value="Genomic_DNA"/>
</dbReference>
<dbReference type="RefSeq" id="WP_073993644.1">
    <property type="nucleotide sequence ID" value="NZ_FQYT01000013.1"/>
</dbReference>
<dbReference type="Pfam" id="PF04230">
    <property type="entry name" value="PS_pyruv_trans"/>
    <property type="match status" value="1"/>
</dbReference>
<gene>
    <name evidence="2" type="ORF">SAMN02745691_01398</name>
</gene>
<reference evidence="2 3" key="1">
    <citation type="submission" date="2016-11" db="EMBL/GenBank/DDBJ databases">
        <authorList>
            <person name="Jaros S."/>
            <person name="Januszkiewicz K."/>
            <person name="Wedrychowicz H."/>
        </authorList>
    </citation>
    <scope>NUCLEOTIDE SEQUENCE [LARGE SCALE GENOMIC DNA]</scope>
    <source>
        <strain evidence="2 3">DSM 15970</strain>
    </source>
</reference>